<dbReference type="SUPFAM" id="SSF49464">
    <property type="entry name" value="Carboxypeptidase regulatory domain-like"/>
    <property type="match status" value="1"/>
</dbReference>
<dbReference type="InterPro" id="IPR008969">
    <property type="entry name" value="CarboxyPept-like_regulatory"/>
</dbReference>
<accession>A0A4U5TQ17</accession>
<sequence length="98" mass="11595">MNKVIYILYIFTFISCYQSNTYTGFVYDENKKALEYVKIQIVGSDIYTYTDQNGFFSIDHKNRGKEILILKSGYEMQFYTPESSKEKINLVLKVKEDE</sequence>
<keyword evidence="2" id="KW-1185">Reference proteome</keyword>
<comment type="caution">
    <text evidence="1">The sequence shown here is derived from an EMBL/GenBank/DDBJ whole genome shotgun (WGS) entry which is preliminary data.</text>
</comment>
<keyword evidence="1" id="KW-0121">Carboxypeptidase</keyword>
<gene>
    <name evidence="1" type="ORF">FCN74_09645</name>
</gene>
<organism evidence="1 2">
    <name type="scientific">Mesohalobacter halotolerans</name>
    <dbReference type="NCBI Taxonomy" id="1883405"/>
    <lineage>
        <taxon>Bacteria</taxon>
        <taxon>Pseudomonadati</taxon>
        <taxon>Bacteroidota</taxon>
        <taxon>Flavobacteriia</taxon>
        <taxon>Flavobacteriales</taxon>
        <taxon>Flavobacteriaceae</taxon>
        <taxon>Mesohalobacter</taxon>
    </lineage>
</organism>
<dbReference type="Pfam" id="PF13715">
    <property type="entry name" value="CarbopepD_reg_2"/>
    <property type="match status" value="1"/>
</dbReference>
<dbReference type="AlphaFoldDB" id="A0A4U5TQ17"/>
<dbReference type="Gene3D" id="2.60.40.1120">
    <property type="entry name" value="Carboxypeptidase-like, regulatory domain"/>
    <property type="match status" value="1"/>
</dbReference>
<evidence type="ECO:0000313" key="2">
    <source>
        <dbReference type="Proteomes" id="UP000306552"/>
    </source>
</evidence>
<proteinExistence type="predicted"/>
<dbReference type="RefSeq" id="WP_138932373.1">
    <property type="nucleotide sequence ID" value="NZ_SWMU01000003.1"/>
</dbReference>
<name>A0A4U5TQ17_9FLAO</name>
<keyword evidence="1" id="KW-0645">Protease</keyword>
<dbReference type="OrthoDB" id="1254493at2"/>
<dbReference type="PROSITE" id="PS51257">
    <property type="entry name" value="PROKAR_LIPOPROTEIN"/>
    <property type="match status" value="1"/>
</dbReference>
<dbReference type="GO" id="GO:0004180">
    <property type="term" value="F:carboxypeptidase activity"/>
    <property type="evidence" value="ECO:0007669"/>
    <property type="project" value="UniProtKB-KW"/>
</dbReference>
<reference evidence="1 2" key="1">
    <citation type="submission" date="2019-04" db="EMBL/GenBank/DDBJ databases">
        <title>Psychroflexus halotolerans sp. nov., isolated from a marine solar saltern.</title>
        <authorList>
            <person name="Feng X."/>
        </authorList>
    </citation>
    <scope>NUCLEOTIDE SEQUENCE [LARGE SCALE GENOMIC DNA]</scope>
    <source>
        <strain evidence="1 2">WDS2C27</strain>
    </source>
</reference>
<evidence type="ECO:0000313" key="1">
    <source>
        <dbReference type="EMBL" id="TKS56257.1"/>
    </source>
</evidence>
<dbReference type="EMBL" id="SWMU01000003">
    <property type="protein sequence ID" value="TKS56257.1"/>
    <property type="molecule type" value="Genomic_DNA"/>
</dbReference>
<protein>
    <submittedName>
        <fullName evidence="1">Carboxypeptidase-like regulatory domain-containing protein</fullName>
    </submittedName>
</protein>
<dbReference type="Proteomes" id="UP000306552">
    <property type="component" value="Unassembled WGS sequence"/>
</dbReference>
<keyword evidence="1" id="KW-0378">Hydrolase</keyword>